<dbReference type="PANTHER" id="PTHR45933">
    <property type="entry name" value="PROTEIN C2-DOMAIN ABA-RELATED 4"/>
    <property type="match status" value="1"/>
</dbReference>
<accession>A0AAV3QND2</accession>
<organism evidence="13 14">
    <name type="scientific">Lithospermum erythrorhizon</name>
    <name type="common">Purple gromwell</name>
    <name type="synonym">Lithospermum officinale var. erythrorhizon</name>
    <dbReference type="NCBI Taxonomy" id="34254"/>
    <lineage>
        <taxon>Eukaryota</taxon>
        <taxon>Viridiplantae</taxon>
        <taxon>Streptophyta</taxon>
        <taxon>Embryophyta</taxon>
        <taxon>Tracheophyta</taxon>
        <taxon>Spermatophyta</taxon>
        <taxon>Magnoliopsida</taxon>
        <taxon>eudicotyledons</taxon>
        <taxon>Gunneridae</taxon>
        <taxon>Pentapetalae</taxon>
        <taxon>asterids</taxon>
        <taxon>lamiids</taxon>
        <taxon>Boraginales</taxon>
        <taxon>Boraginaceae</taxon>
        <taxon>Boraginoideae</taxon>
        <taxon>Lithospermeae</taxon>
        <taxon>Lithospermum</taxon>
    </lineage>
</organism>
<dbReference type="GO" id="GO:0005634">
    <property type="term" value="C:nucleus"/>
    <property type="evidence" value="ECO:0007669"/>
    <property type="project" value="UniProtKB-SubCell"/>
</dbReference>
<evidence type="ECO:0000259" key="12">
    <source>
        <dbReference type="PROSITE" id="PS50004"/>
    </source>
</evidence>
<dbReference type="GO" id="GO:0008289">
    <property type="term" value="F:lipid binding"/>
    <property type="evidence" value="ECO:0007669"/>
    <property type="project" value="UniProtKB-KW"/>
</dbReference>
<dbReference type="PANTHER" id="PTHR45933:SF12">
    <property type="entry name" value="PROTEIN C2-DOMAIN ABA-RELATED 9"/>
    <property type="match status" value="1"/>
</dbReference>
<evidence type="ECO:0000256" key="11">
    <source>
        <dbReference type="ARBA" id="ARBA00024037"/>
    </source>
</evidence>
<comment type="caution">
    <text evidence="13">The sequence shown here is derived from an EMBL/GenBank/DDBJ whole genome shotgun (WGS) entry which is preliminary data.</text>
</comment>
<evidence type="ECO:0000256" key="3">
    <source>
        <dbReference type="ARBA" id="ARBA00022468"/>
    </source>
</evidence>
<evidence type="ECO:0000256" key="5">
    <source>
        <dbReference type="ARBA" id="ARBA00022682"/>
    </source>
</evidence>
<dbReference type="GO" id="GO:0005096">
    <property type="term" value="F:GTPase activator activity"/>
    <property type="evidence" value="ECO:0007669"/>
    <property type="project" value="UniProtKB-KW"/>
</dbReference>
<evidence type="ECO:0000256" key="4">
    <source>
        <dbReference type="ARBA" id="ARBA00022475"/>
    </source>
</evidence>
<evidence type="ECO:0000256" key="7">
    <source>
        <dbReference type="ARBA" id="ARBA00022837"/>
    </source>
</evidence>
<dbReference type="GO" id="GO:0005886">
    <property type="term" value="C:plasma membrane"/>
    <property type="evidence" value="ECO:0007669"/>
    <property type="project" value="UniProtKB-SubCell"/>
</dbReference>
<protein>
    <recommendedName>
        <fullName evidence="12">C2 domain-containing protein</fullName>
    </recommendedName>
</protein>
<evidence type="ECO:0000313" key="13">
    <source>
        <dbReference type="EMBL" id="GAA0165075.1"/>
    </source>
</evidence>
<proteinExistence type="inferred from homology"/>
<feature type="domain" description="C2" evidence="12">
    <location>
        <begin position="1"/>
        <end position="102"/>
    </location>
</feature>
<keyword evidence="9" id="KW-0472">Membrane</keyword>
<evidence type="ECO:0000256" key="10">
    <source>
        <dbReference type="ARBA" id="ARBA00023242"/>
    </source>
</evidence>
<keyword evidence="14" id="KW-1185">Reference proteome</keyword>
<keyword evidence="7" id="KW-0106">Calcium</keyword>
<reference evidence="13 14" key="1">
    <citation type="submission" date="2024-01" db="EMBL/GenBank/DDBJ databases">
        <title>The complete chloroplast genome sequence of Lithospermum erythrorhizon: insights into the phylogenetic relationship among Boraginaceae species and the maternal lineages of purple gromwells.</title>
        <authorList>
            <person name="Okada T."/>
            <person name="Watanabe K."/>
        </authorList>
    </citation>
    <scope>NUCLEOTIDE SEQUENCE [LARGE SCALE GENOMIC DNA]</scope>
</reference>
<comment type="subcellular location">
    <subcellularLocation>
        <location evidence="2">Cell membrane</location>
    </subcellularLocation>
    <subcellularLocation>
        <location evidence="1">Nucleus</location>
    </subcellularLocation>
</comment>
<keyword evidence="4" id="KW-1003">Cell membrane</keyword>
<name>A0AAV3QND2_LITER</name>
<evidence type="ECO:0000256" key="8">
    <source>
        <dbReference type="ARBA" id="ARBA00023121"/>
    </source>
</evidence>
<evidence type="ECO:0000256" key="2">
    <source>
        <dbReference type="ARBA" id="ARBA00004236"/>
    </source>
</evidence>
<keyword evidence="6" id="KW-0479">Metal-binding</keyword>
<dbReference type="SUPFAM" id="SSF49562">
    <property type="entry name" value="C2 domain (Calcium/lipid-binding domain, CaLB)"/>
    <property type="match status" value="1"/>
</dbReference>
<evidence type="ECO:0000256" key="6">
    <source>
        <dbReference type="ARBA" id="ARBA00022723"/>
    </source>
</evidence>
<dbReference type="Gene3D" id="2.60.40.150">
    <property type="entry name" value="C2 domain"/>
    <property type="match status" value="1"/>
</dbReference>
<dbReference type="GO" id="GO:0009738">
    <property type="term" value="P:abscisic acid-activated signaling pathway"/>
    <property type="evidence" value="ECO:0007669"/>
    <property type="project" value="UniProtKB-KW"/>
</dbReference>
<evidence type="ECO:0000313" key="14">
    <source>
        <dbReference type="Proteomes" id="UP001454036"/>
    </source>
</evidence>
<dbReference type="AlphaFoldDB" id="A0AAV3QND2"/>
<keyword evidence="3" id="KW-0343">GTPase activation</keyword>
<dbReference type="SMART" id="SM00239">
    <property type="entry name" value="C2"/>
    <property type="match status" value="1"/>
</dbReference>
<dbReference type="EMBL" id="BAABME010005245">
    <property type="protein sequence ID" value="GAA0165075.1"/>
    <property type="molecule type" value="Genomic_DNA"/>
</dbReference>
<dbReference type="InterPro" id="IPR044562">
    <property type="entry name" value="CAR1-11"/>
</dbReference>
<comment type="similarity">
    <text evidence="11">Belongs to the plant CAR protein family.</text>
</comment>
<dbReference type="CDD" id="cd04038">
    <property type="entry name" value="C2_ArfGAP"/>
    <property type="match status" value="1"/>
</dbReference>
<keyword evidence="8" id="KW-0446">Lipid-binding</keyword>
<dbReference type="InterPro" id="IPR035892">
    <property type="entry name" value="C2_domain_sf"/>
</dbReference>
<dbReference type="InterPro" id="IPR000008">
    <property type="entry name" value="C2_dom"/>
</dbReference>
<keyword evidence="10" id="KW-0539">Nucleus</keyword>
<keyword evidence="5" id="KW-0938">Abscisic acid signaling pathway</keyword>
<evidence type="ECO:0000256" key="9">
    <source>
        <dbReference type="ARBA" id="ARBA00023136"/>
    </source>
</evidence>
<dbReference type="Pfam" id="PF00168">
    <property type="entry name" value="C2"/>
    <property type="match status" value="1"/>
</dbReference>
<gene>
    <name evidence="13" type="ORF">LIER_20570</name>
</gene>
<dbReference type="GO" id="GO:0046872">
    <property type="term" value="F:metal ion binding"/>
    <property type="evidence" value="ECO:0007669"/>
    <property type="project" value="UniProtKB-KW"/>
</dbReference>
<dbReference type="PROSITE" id="PS50004">
    <property type="entry name" value="C2"/>
    <property type="match status" value="1"/>
</dbReference>
<dbReference type="Proteomes" id="UP001454036">
    <property type="component" value="Unassembled WGS sequence"/>
</dbReference>
<evidence type="ECO:0000256" key="1">
    <source>
        <dbReference type="ARBA" id="ARBA00004123"/>
    </source>
</evidence>
<sequence>MDIFGILKVRIRRGINLAIRDTVSSDPYVVVSTGDQRVKTRVMKGNCNPVWNEELSLSIKNINRPITLTVYDKDTFTGDDPMGDAEFSMRTLVDSIRLRLEGLPDGTKVDRVQPSRSNCLCDESCVLWNKGKMTQDMLLRLRNVECGKLQIQIEWVDVQGAKGLF</sequence>